<protein>
    <submittedName>
        <fullName evidence="2">Uncharacterized protein</fullName>
    </submittedName>
</protein>
<gene>
    <name evidence="2" type="ORF">SAMN05216225_100719</name>
</gene>
<accession>A0A1M5F271</accession>
<dbReference type="AlphaFoldDB" id="A0A1M5F271"/>
<evidence type="ECO:0000313" key="2">
    <source>
        <dbReference type="EMBL" id="SHF85547.1"/>
    </source>
</evidence>
<keyword evidence="1" id="KW-0812">Transmembrane</keyword>
<name>A0A1M5F271_9BACI</name>
<keyword evidence="1" id="KW-0472">Membrane</keyword>
<dbReference type="OrthoDB" id="1799008at2"/>
<dbReference type="RefSeq" id="WP_072888691.1">
    <property type="nucleotide sequence ID" value="NZ_FQVW01000007.1"/>
</dbReference>
<proteinExistence type="predicted"/>
<evidence type="ECO:0000313" key="3">
    <source>
        <dbReference type="Proteomes" id="UP000183988"/>
    </source>
</evidence>
<dbReference type="Proteomes" id="UP000183988">
    <property type="component" value="Unassembled WGS sequence"/>
</dbReference>
<keyword evidence="1" id="KW-1133">Transmembrane helix</keyword>
<dbReference type="EMBL" id="FQVW01000007">
    <property type="protein sequence ID" value="SHF85547.1"/>
    <property type="molecule type" value="Genomic_DNA"/>
</dbReference>
<feature type="transmembrane region" description="Helical" evidence="1">
    <location>
        <begin position="38"/>
        <end position="59"/>
    </location>
</feature>
<reference evidence="2 3" key="1">
    <citation type="submission" date="2016-11" db="EMBL/GenBank/DDBJ databases">
        <authorList>
            <person name="Jaros S."/>
            <person name="Januszkiewicz K."/>
            <person name="Wedrychowicz H."/>
        </authorList>
    </citation>
    <scope>NUCLEOTIDE SEQUENCE [LARGE SCALE GENOMIC DNA]</scope>
    <source>
        <strain evidence="2 3">IBRC-M 10683</strain>
    </source>
</reference>
<sequence>MKAIIITVICSYVFIFVLGSNVGFLFPGVFNKPETSYFGPVYMGFIFLSALIVACTLYIKNCIDKLNKNKES</sequence>
<keyword evidence="3" id="KW-1185">Reference proteome</keyword>
<evidence type="ECO:0000256" key="1">
    <source>
        <dbReference type="SAM" id="Phobius"/>
    </source>
</evidence>
<feature type="transmembrane region" description="Helical" evidence="1">
    <location>
        <begin position="5"/>
        <end position="26"/>
    </location>
</feature>
<organism evidence="2 3">
    <name type="scientific">Ornithinibacillus halophilus</name>
    <dbReference type="NCBI Taxonomy" id="930117"/>
    <lineage>
        <taxon>Bacteria</taxon>
        <taxon>Bacillati</taxon>
        <taxon>Bacillota</taxon>
        <taxon>Bacilli</taxon>
        <taxon>Bacillales</taxon>
        <taxon>Bacillaceae</taxon>
        <taxon>Ornithinibacillus</taxon>
    </lineage>
</organism>